<evidence type="ECO:0000256" key="1">
    <source>
        <dbReference type="ARBA" id="ARBA00022737"/>
    </source>
</evidence>
<keyword evidence="5" id="KW-1185">Reference proteome</keyword>
<accession>A0ABC8RMJ1</accession>
<dbReference type="AlphaFoldDB" id="A0ABC8RMJ1"/>
<feature type="domain" description="DC1" evidence="3">
    <location>
        <begin position="6"/>
        <end position="52"/>
    </location>
</feature>
<dbReference type="SUPFAM" id="SSF57889">
    <property type="entry name" value="Cysteine-rich domain"/>
    <property type="match status" value="2"/>
</dbReference>
<dbReference type="EMBL" id="CAUOFW020001425">
    <property type="protein sequence ID" value="CAK9144780.1"/>
    <property type="molecule type" value="Genomic_DNA"/>
</dbReference>
<evidence type="ECO:0000256" key="2">
    <source>
        <dbReference type="SAM" id="MobiDB-lite"/>
    </source>
</evidence>
<organism evidence="4 5">
    <name type="scientific">Ilex paraguariensis</name>
    <name type="common">yerba mate</name>
    <dbReference type="NCBI Taxonomy" id="185542"/>
    <lineage>
        <taxon>Eukaryota</taxon>
        <taxon>Viridiplantae</taxon>
        <taxon>Streptophyta</taxon>
        <taxon>Embryophyta</taxon>
        <taxon>Tracheophyta</taxon>
        <taxon>Spermatophyta</taxon>
        <taxon>Magnoliopsida</taxon>
        <taxon>eudicotyledons</taxon>
        <taxon>Gunneridae</taxon>
        <taxon>Pentapetalae</taxon>
        <taxon>asterids</taxon>
        <taxon>campanulids</taxon>
        <taxon>Aquifoliales</taxon>
        <taxon>Aquifoliaceae</taxon>
        <taxon>Ilex</taxon>
    </lineage>
</organism>
<evidence type="ECO:0000313" key="4">
    <source>
        <dbReference type="EMBL" id="CAK9144780.1"/>
    </source>
</evidence>
<feature type="region of interest" description="Disordered" evidence="2">
    <location>
        <begin position="114"/>
        <end position="135"/>
    </location>
</feature>
<comment type="caution">
    <text evidence="4">The sequence shown here is derived from an EMBL/GenBank/DDBJ whole genome shotgun (WGS) entry which is preliminary data.</text>
</comment>
<dbReference type="PANTHER" id="PTHR46288:SF27">
    <property type="entry name" value="CYSTEINE_HISTIDINE-RICH C1 DOMAIN FAMILY PROTEIN"/>
    <property type="match status" value="1"/>
</dbReference>
<dbReference type="InterPro" id="IPR046349">
    <property type="entry name" value="C1-like_sf"/>
</dbReference>
<dbReference type="PANTHER" id="PTHR46288">
    <property type="entry name" value="PHORBOL-ESTER/DAG-TYPE DOMAIN-CONTAINING PROTEIN"/>
    <property type="match status" value="1"/>
</dbReference>
<sequence>MEYKHFSHTHNLIHHQVPPGTQIHCSGCNLPGTGSGTVYACRQCSYFLHEQCFQANRSMKHQSHPLHPLTLVPYPTYPPLPFSAIPSTKLELAFPTLVLIVSASCIGIPSRSDSNEATPVSGIVESQEQRRGRKHFSHDHTLNLSKVEENGAKTCSGCEKNLSDFAYICTESQCTFSLHKSCFKLPIKIQHKSHLDHPLTLLSSPPYKADGEFTCNACLKNGGAFTYNCSICTFDLHVDCVSLPETVKREDHEHPLTLLYSSQHKNVAEEEEEDSLVLCDVCHQAIHEISWVYHSQV</sequence>
<dbReference type="Pfam" id="PF03107">
    <property type="entry name" value="C1_2"/>
    <property type="match status" value="3"/>
</dbReference>
<name>A0ABC8RMJ1_9AQUA</name>
<gene>
    <name evidence="4" type="ORF">ILEXP_LOCUS12554</name>
</gene>
<protein>
    <recommendedName>
        <fullName evidence="3">DC1 domain-containing protein</fullName>
    </recommendedName>
</protein>
<keyword evidence="1" id="KW-0677">Repeat</keyword>
<dbReference type="Proteomes" id="UP001642360">
    <property type="component" value="Unassembled WGS sequence"/>
</dbReference>
<evidence type="ECO:0000259" key="3">
    <source>
        <dbReference type="Pfam" id="PF03107"/>
    </source>
</evidence>
<reference evidence="4 5" key="1">
    <citation type="submission" date="2024-02" db="EMBL/GenBank/DDBJ databases">
        <authorList>
            <person name="Vignale AGUSTIN F."/>
            <person name="Sosa J E."/>
            <person name="Modenutti C."/>
        </authorList>
    </citation>
    <scope>NUCLEOTIDE SEQUENCE [LARGE SCALE GENOMIC DNA]</scope>
</reference>
<evidence type="ECO:0000313" key="5">
    <source>
        <dbReference type="Proteomes" id="UP001642360"/>
    </source>
</evidence>
<proteinExistence type="predicted"/>
<dbReference type="InterPro" id="IPR004146">
    <property type="entry name" value="DC1"/>
</dbReference>
<feature type="domain" description="DC1" evidence="3">
    <location>
        <begin position="136"/>
        <end position="182"/>
    </location>
</feature>
<feature type="domain" description="DC1" evidence="3">
    <location>
        <begin position="192"/>
        <end position="241"/>
    </location>
</feature>